<dbReference type="EMBL" id="JASNRB020000013">
    <property type="protein sequence ID" value="MFJ1470225.1"/>
    <property type="molecule type" value="Genomic_DNA"/>
</dbReference>
<dbReference type="Proteomes" id="UP001168096">
    <property type="component" value="Unassembled WGS sequence"/>
</dbReference>
<reference evidence="1" key="1">
    <citation type="submission" date="2024-11" db="EMBL/GenBank/DDBJ databases">
        <title>Description of Massilia orientalis sp. nov., isolated from rhizosphere soil of Ageratina adenophora.</title>
        <authorList>
            <person name="Wang Y."/>
        </authorList>
    </citation>
    <scope>NUCLEOTIDE SEQUENCE</scope>
    <source>
        <strain evidence="1">YIM B02787</strain>
    </source>
</reference>
<name>A0ACC7MFG8_9BURK</name>
<accession>A0ACC7MFG8</accession>
<keyword evidence="2" id="KW-1185">Reference proteome</keyword>
<protein>
    <submittedName>
        <fullName evidence="1">Uncharacterized protein</fullName>
    </submittedName>
</protein>
<sequence length="428" mass="45512">MRYKKTIIAVAAIAAVSASTPSFALGDSAVLAPLINLTTAAVNGTTAAITGGFTTIGQALLRIENVMTANSAKVANQIAEASQNQVERNIDIERTKQATELERKTRLPLDPCANASRGLADPSFDRINPGFRGSNGGAFGPRGSGGGGGRPSTGSSSMDKAVAIARNDDFAPPPEVQAVMAQRGACEAYASGKVRAQSCTWAGTTPSVSTGLPDADIRAATIFDGAQTAADQGKVSLSFSDKQLAAATAYVRNLSAPVQLRDLTQVEAKTDEGRRYLALRDSYQARVDLAMRPVEEWTSNRTKYAATIPILKAMQEGGGAAARYLAQHLPEAAPDWQSKGISLHHLQYIDAARRYDNPEWIKEIGAADEVTLQREQLLLSAQMASLMSKSLMETQKTNALLGAVYQASLNKDFMPELAAQHKRATSTR</sequence>
<comment type="caution">
    <text evidence="1">The sequence shown here is derived from an EMBL/GenBank/DDBJ whole genome shotgun (WGS) entry which is preliminary data.</text>
</comment>
<proteinExistence type="predicted"/>
<evidence type="ECO:0000313" key="2">
    <source>
        <dbReference type="Proteomes" id="UP001168096"/>
    </source>
</evidence>
<evidence type="ECO:0000313" key="1">
    <source>
        <dbReference type="EMBL" id="MFJ1470225.1"/>
    </source>
</evidence>
<organism evidence="1 2">
    <name type="scientific">Massilia orientalis</name>
    <dbReference type="NCBI Taxonomy" id="3050128"/>
    <lineage>
        <taxon>Bacteria</taxon>
        <taxon>Pseudomonadati</taxon>
        <taxon>Pseudomonadota</taxon>
        <taxon>Betaproteobacteria</taxon>
        <taxon>Burkholderiales</taxon>
        <taxon>Oxalobacteraceae</taxon>
        <taxon>Telluria group</taxon>
        <taxon>Massilia</taxon>
    </lineage>
</organism>
<gene>
    <name evidence="1" type="ORF">QPK29_021135</name>
</gene>